<dbReference type="STRING" id="56484.A0A1Y2FUW0"/>
<dbReference type="GeneID" id="63785035"/>
<sequence length="134" mass="14388">MSLANAEHFNQKASTYDAGTEQRRFTAELQAHLRSIASWLGLDTSNKTGVKVLDYACGPGAAAFALHDYAGTVLGVDISENMVSVFNERAEKAGLEHMHAIEGNLCVSEDAPISTLDSITSTFQGSVSSNYFCH</sequence>
<feature type="domain" description="Methyltransferase" evidence="1">
    <location>
        <begin position="47"/>
        <end position="104"/>
    </location>
</feature>
<dbReference type="EMBL" id="MCFI01000001">
    <property type="protein sequence ID" value="ORY87803.1"/>
    <property type="molecule type" value="Genomic_DNA"/>
</dbReference>
<dbReference type="Proteomes" id="UP000193685">
    <property type="component" value="Unassembled WGS sequence"/>
</dbReference>
<dbReference type="GO" id="GO:0032259">
    <property type="term" value="P:methylation"/>
    <property type="evidence" value="ECO:0007669"/>
    <property type="project" value="UniProtKB-KW"/>
</dbReference>
<evidence type="ECO:0000259" key="1">
    <source>
        <dbReference type="Pfam" id="PF13847"/>
    </source>
</evidence>
<dbReference type="GO" id="GO:0008168">
    <property type="term" value="F:methyltransferase activity"/>
    <property type="evidence" value="ECO:0007669"/>
    <property type="project" value="UniProtKB-KW"/>
</dbReference>
<dbReference type="InterPro" id="IPR029063">
    <property type="entry name" value="SAM-dependent_MTases_sf"/>
</dbReference>
<name>A0A1Y2FUW0_PROLT</name>
<dbReference type="AlphaFoldDB" id="A0A1Y2FUW0"/>
<dbReference type="RefSeq" id="XP_040728298.1">
    <property type="nucleotide sequence ID" value="XM_040868436.1"/>
</dbReference>
<dbReference type="CDD" id="cd02440">
    <property type="entry name" value="AdoMet_MTases"/>
    <property type="match status" value="1"/>
</dbReference>
<gene>
    <name evidence="2" type="ORF">BCR37DRAFT_375699</name>
</gene>
<dbReference type="InterPro" id="IPR025714">
    <property type="entry name" value="Methyltranfer_dom"/>
</dbReference>
<keyword evidence="2" id="KW-0489">Methyltransferase</keyword>
<proteinExistence type="predicted"/>
<comment type="caution">
    <text evidence="2">The sequence shown here is derived from an EMBL/GenBank/DDBJ whole genome shotgun (WGS) entry which is preliminary data.</text>
</comment>
<dbReference type="Pfam" id="PF13847">
    <property type="entry name" value="Methyltransf_31"/>
    <property type="match status" value="1"/>
</dbReference>
<protein>
    <submittedName>
        <fullName evidence="2">S-adenosyl-L-methionine-dependent methyltransferase</fullName>
    </submittedName>
</protein>
<dbReference type="OrthoDB" id="3647at2759"/>
<keyword evidence="2" id="KW-0808">Transferase</keyword>
<reference evidence="2 3" key="1">
    <citation type="submission" date="2016-07" db="EMBL/GenBank/DDBJ databases">
        <title>Pervasive Adenine N6-methylation of Active Genes in Fungi.</title>
        <authorList>
            <consortium name="DOE Joint Genome Institute"/>
            <person name="Mondo S.J."/>
            <person name="Dannebaum R.O."/>
            <person name="Kuo R.C."/>
            <person name="Labutti K."/>
            <person name="Haridas S."/>
            <person name="Kuo A."/>
            <person name="Salamov A."/>
            <person name="Ahrendt S.R."/>
            <person name="Lipzen A."/>
            <person name="Sullivan W."/>
            <person name="Andreopoulos W.B."/>
            <person name="Clum A."/>
            <person name="Lindquist E."/>
            <person name="Daum C."/>
            <person name="Ramamoorthy G.K."/>
            <person name="Gryganskyi A."/>
            <person name="Culley D."/>
            <person name="Magnuson J.K."/>
            <person name="James T.Y."/>
            <person name="O'Malley M.A."/>
            <person name="Stajich J.E."/>
            <person name="Spatafora J.W."/>
            <person name="Visel A."/>
            <person name="Grigoriev I.V."/>
        </authorList>
    </citation>
    <scope>NUCLEOTIDE SEQUENCE [LARGE SCALE GENOMIC DNA]</scope>
    <source>
        <strain evidence="2 3">12-1054</strain>
    </source>
</reference>
<evidence type="ECO:0000313" key="3">
    <source>
        <dbReference type="Proteomes" id="UP000193685"/>
    </source>
</evidence>
<dbReference type="Gene3D" id="3.40.50.150">
    <property type="entry name" value="Vaccinia Virus protein VP39"/>
    <property type="match status" value="1"/>
</dbReference>
<dbReference type="SUPFAM" id="SSF53335">
    <property type="entry name" value="S-adenosyl-L-methionine-dependent methyltransferases"/>
    <property type="match status" value="1"/>
</dbReference>
<organism evidence="2 3">
    <name type="scientific">Protomyces lactucae-debilis</name>
    <dbReference type="NCBI Taxonomy" id="2754530"/>
    <lineage>
        <taxon>Eukaryota</taxon>
        <taxon>Fungi</taxon>
        <taxon>Dikarya</taxon>
        <taxon>Ascomycota</taxon>
        <taxon>Taphrinomycotina</taxon>
        <taxon>Taphrinomycetes</taxon>
        <taxon>Taphrinales</taxon>
        <taxon>Protomycetaceae</taxon>
        <taxon>Protomyces</taxon>
    </lineage>
</organism>
<accession>A0A1Y2FUW0</accession>
<keyword evidence="3" id="KW-1185">Reference proteome</keyword>
<evidence type="ECO:0000313" key="2">
    <source>
        <dbReference type="EMBL" id="ORY87803.1"/>
    </source>
</evidence>